<accession>A0A645HGZ2</accession>
<protein>
    <recommendedName>
        <fullName evidence="2">Cation efflux protein cytoplasmic domain-containing protein</fullName>
    </recommendedName>
</protein>
<sequence length="87" mass="9867">MRCRNIAANVARGVDERLTIHDFRMVQGDDHTNLIFDVVVPAGFELPQAKLKKQIADELHEKDNNFFAVVTVDYSYASGMTQPEKTE</sequence>
<evidence type="ECO:0000313" key="1">
    <source>
        <dbReference type="EMBL" id="MPN37846.1"/>
    </source>
</evidence>
<evidence type="ECO:0008006" key="2">
    <source>
        <dbReference type="Google" id="ProtNLM"/>
    </source>
</evidence>
<name>A0A645HGZ2_9ZZZZ</name>
<dbReference type="InterPro" id="IPR036837">
    <property type="entry name" value="Cation_efflux_CTD_sf"/>
</dbReference>
<dbReference type="EMBL" id="VSSQ01092727">
    <property type="protein sequence ID" value="MPN37846.1"/>
    <property type="molecule type" value="Genomic_DNA"/>
</dbReference>
<proteinExistence type="predicted"/>
<comment type="caution">
    <text evidence="1">The sequence shown here is derived from an EMBL/GenBank/DDBJ whole genome shotgun (WGS) entry which is preliminary data.</text>
</comment>
<organism evidence="1">
    <name type="scientific">bioreactor metagenome</name>
    <dbReference type="NCBI Taxonomy" id="1076179"/>
    <lineage>
        <taxon>unclassified sequences</taxon>
        <taxon>metagenomes</taxon>
        <taxon>ecological metagenomes</taxon>
    </lineage>
</organism>
<gene>
    <name evidence="1" type="ORF">SDC9_185367</name>
</gene>
<reference evidence="1" key="1">
    <citation type="submission" date="2019-08" db="EMBL/GenBank/DDBJ databases">
        <authorList>
            <person name="Kucharzyk K."/>
            <person name="Murdoch R.W."/>
            <person name="Higgins S."/>
            <person name="Loffler F."/>
        </authorList>
    </citation>
    <scope>NUCLEOTIDE SEQUENCE</scope>
</reference>
<dbReference type="AlphaFoldDB" id="A0A645HGZ2"/>
<dbReference type="SUPFAM" id="SSF160240">
    <property type="entry name" value="Cation efflux protein cytoplasmic domain-like"/>
    <property type="match status" value="1"/>
</dbReference>